<sequence length="84" mass="9021">MAMPSPGVAWRSWFPTIGCLLHSSLRRKNSPVAFSPFPPVAIASSSAAAASLLPRSLSLSPRRALDTHAHESPTTSSRMQPERP</sequence>
<dbReference type="HOGENOM" id="CLU_2531082_0_0_1"/>
<dbReference type="AlphaFoldDB" id="J3LDY1"/>
<keyword evidence="3" id="KW-1185">Reference proteome</keyword>
<accession>J3LDY1</accession>
<evidence type="ECO:0000256" key="1">
    <source>
        <dbReference type="SAM" id="MobiDB-lite"/>
    </source>
</evidence>
<name>J3LDY1_ORYBR</name>
<dbReference type="Gramene" id="OB02G28480.1">
    <property type="protein sequence ID" value="OB02G28480.1"/>
    <property type="gene ID" value="OB02G28480"/>
</dbReference>
<dbReference type="EnsemblPlants" id="OB02G28480.1">
    <property type="protein sequence ID" value="OB02G28480.1"/>
    <property type="gene ID" value="OB02G28480"/>
</dbReference>
<evidence type="ECO:0000313" key="2">
    <source>
        <dbReference type="EnsemblPlants" id="OB02G28480.1"/>
    </source>
</evidence>
<dbReference type="Proteomes" id="UP000006038">
    <property type="component" value="Unassembled WGS sequence"/>
</dbReference>
<feature type="region of interest" description="Disordered" evidence="1">
    <location>
        <begin position="61"/>
        <end position="84"/>
    </location>
</feature>
<organism evidence="2">
    <name type="scientific">Oryza brachyantha</name>
    <name type="common">malo sina</name>
    <dbReference type="NCBI Taxonomy" id="4533"/>
    <lineage>
        <taxon>Eukaryota</taxon>
        <taxon>Viridiplantae</taxon>
        <taxon>Streptophyta</taxon>
        <taxon>Embryophyta</taxon>
        <taxon>Tracheophyta</taxon>
        <taxon>Spermatophyta</taxon>
        <taxon>Magnoliopsida</taxon>
        <taxon>Liliopsida</taxon>
        <taxon>Poales</taxon>
        <taxon>Poaceae</taxon>
        <taxon>BOP clade</taxon>
        <taxon>Oryzoideae</taxon>
        <taxon>Oryzeae</taxon>
        <taxon>Oryzinae</taxon>
        <taxon>Oryza</taxon>
    </lineage>
</organism>
<proteinExistence type="predicted"/>
<feature type="compositionally biased region" description="Polar residues" evidence="1">
    <location>
        <begin position="72"/>
        <end position="84"/>
    </location>
</feature>
<evidence type="ECO:0000313" key="3">
    <source>
        <dbReference type="Proteomes" id="UP000006038"/>
    </source>
</evidence>
<reference evidence="2" key="1">
    <citation type="submission" date="2013-04" db="UniProtKB">
        <authorList>
            <consortium name="EnsemblPlants"/>
        </authorList>
    </citation>
    <scope>IDENTIFICATION</scope>
</reference>
<protein>
    <submittedName>
        <fullName evidence="2">Uncharacterized protein</fullName>
    </submittedName>
</protein>